<evidence type="ECO:0000313" key="1">
    <source>
        <dbReference type="EMBL" id="GBP20729.1"/>
    </source>
</evidence>
<proteinExistence type="predicted"/>
<protein>
    <submittedName>
        <fullName evidence="1">Uncharacterized protein</fullName>
    </submittedName>
</protein>
<accession>A0A4C1U378</accession>
<evidence type="ECO:0000313" key="2">
    <source>
        <dbReference type="Proteomes" id="UP000299102"/>
    </source>
</evidence>
<reference evidence="1 2" key="1">
    <citation type="journal article" date="2019" name="Commun. Biol.">
        <title>The bagworm genome reveals a unique fibroin gene that provides high tensile strength.</title>
        <authorList>
            <person name="Kono N."/>
            <person name="Nakamura H."/>
            <person name="Ohtoshi R."/>
            <person name="Tomita M."/>
            <person name="Numata K."/>
            <person name="Arakawa K."/>
        </authorList>
    </citation>
    <scope>NUCLEOTIDE SEQUENCE [LARGE SCALE GENOMIC DNA]</scope>
</reference>
<sequence>MFDLTKGRPCQPIDTFETLFRKEIAKNDKKHRVPASGATIKFEVVKRLKVPMMFIEDVSEFVQRSTYKVQFKEVLAEGHTYQPSAIFRNVNHGGGGDLCRPYPSKVCFLIAAIGLDSLPVVAFVENRTSLHALGLTYVHITYTDVIDQPTRIDMR</sequence>
<dbReference type="AlphaFoldDB" id="A0A4C1U378"/>
<organism evidence="1 2">
    <name type="scientific">Eumeta variegata</name>
    <name type="common">Bagworm moth</name>
    <name type="synonym">Eumeta japonica</name>
    <dbReference type="NCBI Taxonomy" id="151549"/>
    <lineage>
        <taxon>Eukaryota</taxon>
        <taxon>Metazoa</taxon>
        <taxon>Ecdysozoa</taxon>
        <taxon>Arthropoda</taxon>
        <taxon>Hexapoda</taxon>
        <taxon>Insecta</taxon>
        <taxon>Pterygota</taxon>
        <taxon>Neoptera</taxon>
        <taxon>Endopterygota</taxon>
        <taxon>Lepidoptera</taxon>
        <taxon>Glossata</taxon>
        <taxon>Ditrysia</taxon>
        <taxon>Tineoidea</taxon>
        <taxon>Psychidae</taxon>
        <taxon>Oiketicinae</taxon>
        <taxon>Eumeta</taxon>
    </lineage>
</organism>
<comment type="caution">
    <text evidence="1">The sequence shown here is derived from an EMBL/GenBank/DDBJ whole genome shotgun (WGS) entry which is preliminary data.</text>
</comment>
<dbReference type="EMBL" id="BGZK01000122">
    <property type="protein sequence ID" value="GBP20729.1"/>
    <property type="molecule type" value="Genomic_DNA"/>
</dbReference>
<dbReference type="Proteomes" id="UP000299102">
    <property type="component" value="Unassembled WGS sequence"/>
</dbReference>
<name>A0A4C1U378_EUMVA</name>
<gene>
    <name evidence="1" type="ORF">EVAR_14454_1</name>
</gene>
<keyword evidence="2" id="KW-1185">Reference proteome</keyword>